<feature type="transmembrane region" description="Helical" evidence="1">
    <location>
        <begin position="125"/>
        <end position="149"/>
    </location>
</feature>
<feature type="transmembrane region" description="Helical" evidence="1">
    <location>
        <begin position="97"/>
        <end position="119"/>
    </location>
</feature>
<evidence type="ECO:0000313" key="2">
    <source>
        <dbReference type="EMBL" id="MDV6259984.1"/>
    </source>
</evidence>
<dbReference type="RefSeq" id="WP_317562867.1">
    <property type="nucleotide sequence ID" value="NZ_JAWLJX010000001.1"/>
</dbReference>
<reference evidence="2 3" key="1">
    <citation type="submission" date="2023-10" db="EMBL/GenBank/DDBJ databases">
        <title>Development of a sustainable strategy for remediation of hydrocarbon-contaminated territories based on the waste exchange concept.</title>
        <authorList>
            <person name="Krivoruchko A."/>
        </authorList>
    </citation>
    <scope>NUCLEOTIDE SEQUENCE [LARGE SCALE GENOMIC DNA]</scope>
    <source>
        <strain evidence="2 3">IEGM 1323</strain>
    </source>
</reference>
<dbReference type="Proteomes" id="UP001185755">
    <property type="component" value="Unassembled WGS sequence"/>
</dbReference>
<feature type="transmembrane region" description="Helical" evidence="1">
    <location>
        <begin position="21"/>
        <end position="39"/>
    </location>
</feature>
<comment type="caution">
    <text evidence="2">The sequence shown here is derived from an EMBL/GenBank/DDBJ whole genome shotgun (WGS) entry which is preliminary data.</text>
</comment>
<proteinExistence type="predicted"/>
<keyword evidence="1" id="KW-1133">Transmembrane helix</keyword>
<dbReference type="EMBL" id="JAWLJX010000001">
    <property type="protein sequence ID" value="MDV6259984.1"/>
    <property type="molecule type" value="Genomic_DNA"/>
</dbReference>
<accession>A0ABU4B721</accession>
<name>A0ABU4B721_9NOCA</name>
<protein>
    <submittedName>
        <fullName evidence="2">Uncharacterized protein</fullName>
    </submittedName>
</protein>
<organism evidence="2 3">
    <name type="scientific">Rhodococcoides yunnanense</name>
    <dbReference type="NCBI Taxonomy" id="278209"/>
    <lineage>
        <taxon>Bacteria</taxon>
        <taxon>Bacillati</taxon>
        <taxon>Actinomycetota</taxon>
        <taxon>Actinomycetes</taxon>
        <taxon>Mycobacteriales</taxon>
        <taxon>Nocardiaceae</taxon>
        <taxon>Rhodococcoides</taxon>
    </lineage>
</organism>
<keyword evidence="3" id="KW-1185">Reference proteome</keyword>
<evidence type="ECO:0000313" key="3">
    <source>
        <dbReference type="Proteomes" id="UP001185755"/>
    </source>
</evidence>
<keyword evidence="1" id="KW-0472">Membrane</keyword>
<feature type="transmembrane region" description="Helical" evidence="1">
    <location>
        <begin position="51"/>
        <end position="76"/>
    </location>
</feature>
<gene>
    <name evidence="2" type="ORF">R3P96_01395</name>
</gene>
<sequence>MSSDGDKHNRVQRRPASFRHESAVWFPITLAFALTVTFIDVDLRAIVSNPAVILFGVVFVVLSLVPGAVVSFFAVAATRVADRLMRETLSKENTPSIASLHGTLAGLVSGLLTWCWLLLNDSNADTASVIIAVAFVALVAAISAARGLIARRSSL</sequence>
<keyword evidence="1" id="KW-0812">Transmembrane</keyword>
<evidence type="ECO:0000256" key="1">
    <source>
        <dbReference type="SAM" id="Phobius"/>
    </source>
</evidence>